<dbReference type="PANTHER" id="PTHR43039">
    <property type="entry name" value="ESTERASE-RELATED"/>
    <property type="match status" value="1"/>
</dbReference>
<gene>
    <name evidence="3" type="ORF">SAMN05444008_12637</name>
</gene>
<dbReference type="AlphaFoldDB" id="A0A1M5IYE7"/>
<dbReference type="InterPro" id="IPR029058">
    <property type="entry name" value="AB_hydrolase_fold"/>
</dbReference>
<sequence length="266" mass="29656">MFDVLKRNNVSIQGKGEETIIFAHGFGCNQNTWREVAPAFEDRYRVVLFDYVGSGQSNRNAYDPQKYSSLEGYAQDILDICHDLGGNDFILVAHSVSCMIAVSAALQEPQLFKKLVFVSPSPYFFADGEYNGGLDKQDIDGLFEMMDNNYLGWSSLMAPLIMGNPERPELGEELTNSFCANDPAIARQFAKVTFYSDYRSFLPLVEVESLTLQCTDDMLAPAHIGAYVAEHMPNNSLVHLKASGHCPHLSAPHEVVRSISSFLKHE</sequence>
<evidence type="ECO:0000256" key="1">
    <source>
        <dbReference type="ARBA" id="ARBA00008645"/>
    </source>
</evidence>
<comment type="similarity">
    <text evidence="1">Belongs to the AB hydrolase superfamily.</text>
</comment>
<reference evidence="3 4" key="1">
    <citation type="submission" date="2016-11" db="EMBL/GenBank/DDBJ databases">
        <authorList>
            <person name="Jaros S."/>
            <person name="Januszkiewicz K."/>
            <person name="Wedrychowicz H."/>
        </authorList>
    </citation>
    <scope>NUCLEOTIDE SEQUENCE [LARGE SCALE GENOMIC DNA]</scope>
    <source>
        <strain evidence="3 4">DSM 26897</strain>
    </source>
</reference>
<evidence type="ECO:0000313" key="3">
    <source>
        <dbReference type="EMBL" id="SHG33342.1"/>
    </source>
</evidence>
<dbReference type="Proteomes" id="UP000184368">
    <property type="component" value="Unassembled WGS sequence"/>
</dbReference>
<dbReference type="OrthoDB" id="9780932at2"/>
<dbReference type="Pfam" id="PF12697">
    <property type="entry name" value="Abhydrolase_6"/>
    <property type="match status" value="1"/>
</dbReference>
<dbReference type="Gene3D" id="3.40.50.1820">
    <property type="entry name" value="alpha/beta hydrolase"/>
    <property type="match status" value="1"/>
</dbReference>
<proteinExistence type="inferred from homology"/>
<dbReference type="RefSeq" id="WP_073048532.1">
    <property type="nucleotide sequence ID" value="NZ_FQUO01000026.1"/>
</dbReference>
<feature type="domain" description="AB hydrolase-1" evidence="2">
    <location>
        <begin position="20"/>
        <end position="257"/>
    </location>
</feature>
<name>A0A1M5IYE7_9BACT</name>
<accession>A0A1M5IYE7</accession>
<evidence type="ECO:0000313" key="4">
    <source>
        <dbReference type="Proteomes" id="UP000184368"/>
    </source>
</evidence>
<evidence type="ECO:0000259" key="2">
    <source>
        <dbReference type="Pfam" id="PF12697"/>
    </source>
</evidence>
<dbReference type="STRING" id="1302690.BUE76_05480"/>
<protein>
    <submittedName>
        <fullName evidence="3">Sigma-B regulation protein RsbQ</fullName>
    </submittedName>
</protein>
<dbReference type="EMBL" id="FQUO01000026">
    <property type="protein sequence ID" value="SHG33342.1"/>
    <property type="molecule type" value="Genomic_DNA"/>
</dbReference>
<dbReference type="SUPFAM" id="SSF53474">
    <property type="entry name" value="alpha/beta-Hydrolases"/>
    <property type="match status" value="1"/>
</dbReference>
<keyword evidence="4" id="KW-1185">Reference proteome</keyword>
<organism evidence="3 4">
    <name type="scientific">Cnuella takakiae</name>
    <dbReference type="NCBI Taxonomy" id="1302690"/>
    <lineage>
        <taxon>Bacteria</taxon>
        <taxon>Pseudomonadati</taxon>
        <taxon>Bacteroidota</taxon>
        <taxon>Chitinophagia</taxon>
        <taxon>Chitinophagales</taxon>
        <taxon>Chitinophagaceae</taxon>
        <taxon>Cnuella</taxon>
    </lineage>
</organism>
<dbReference type="InterPro" id="IPR000073">
    <property type="entry name" value="AB_hydrolase_1"/>
</dbReference>